<comment type="caution">
    <text evidence="1">The sequence shown here is derived from an EMBL/GenBank/DDBJ whole genome shotgun (WGS) entry which is preliminary data.</text>
</comment>
<proteinExistence type="predicted"/>
<keyword evidence="2" id="KW-1185">Reference proteome</keyword>
<accession>C6LHN3</accession>
<dbReference type="EMBL" id="ACCL02000015">
    <property type="protein sequence ID" value="EET59773.1"/>
    <property type="molecule type" value="Genomic_DNA"/>
</dbReference>
<evidence type="ECO:0000313" key="1">
    <source>
        <dbReference type="EMBL" id="EET59773.1"/>
    </source>
</evidence>
<dbReference type="AlphaFoldDB" id="C6LHN3"/>
<protein>
    <submittedName>
        <fullName evidence="1">Uncharacterized protein</fullName>
    </submittedName>
</protein>
<reference evidence="1" key="1">
    <citation type="submission" date="2009-07" db="EMBL/GenBank/DDBJ databases">
        <authorList>
            <person name="Weinstock G."/>
            <person name="Sodergren E."/>
            <person name="Clifton S."/>
            <person name="Fulton L."/>
            <person name="Fulton B."/>
            <person name="Courtney L."/>
            <person name="Fronick C."/>
            <person name="Harrison M."/>
            <person name="Strong C."/>
            <person name="Farmer C."/>
            <person name="Delahaunty K."/>
            <person name="Markovic C."/>
            <person name="Hall O."/>
            <person name="Minx P."/>
            <person name="Tomlinson C."/>
            <person name="Mitreva M."/>
            <person name="Nelson J."/>
            <person name="Hou S."/>
            <person name="Wollam A."/>
            <person name="Pepin K.H."/>
            <person name="Johnson M."/>
            <person name="Bhonagiri V."/>
            <person name="Nash W.E."/>
            <person name="Warren W."/>
            <person name="Chinwalla A."/>
            <person name="Mardis E.R."/>
            <person name="Wilson R.K."/>
        </authorList>
    </citation>
    <scope>NUCLEOTIDE SEQUENCE [LARGE SCALE GENOMIC DNA]</scope>
    <source>
        <strain evidence="1">DSM 14469</strain>
    </source>
</reference>
<name>C6LHN3_9FIRM</name>
<organism evidence="1 2">
    <name type="scientific">Marvinbryantia formatexigens DSM 14469</name>
    <dbReference type="NCBI Taxonomy" id="478749"/>
    <lineage>
        <taxon>Bacteria</taxon>
        <taxon>Bacillati</taxon>
        <taxon>Bacillota</taxon>
        <taxon>Clostridia</taxon>
        <taxon>Lachnospirales</taxon>
        <taxon>Lachnospiraceae</taxon>
        <taxon>Marvinbryantia</taxon>
    </lineage>
</organism>
<dbReference type="Proteomes" id="UP000005561">
    <property type="component" value="Unassembled WGS sequence"/>
</dbReference>
<sequence length="51" mass="5894">MILCREAARWFAWYMILRREAAGQLAGHITQMNVRAICLQLYGNYTCEGSI</sequence>
<dbReference type="RefSeq" id="WP_006862931.1">
    <property type="nucleotide sequence ID" value="NZ_ACCL02000015.1"/>
</dbReference>
<evidence type="ECO:0000313" key="2">
    <source>
        <dbReference type="Proteomes" id="UP000005561"/>
    </source>
</evidence>
<gene>
    <name evidence="1" type="ORF">BRYFOR_08145</name>
</gene>